<feature type="domain" description="PPE family C-terminal" evidence="3">
    <location>
        <begin position="306"/>
        <end position="374"/>
    </location>
</feature>
<dbReference type="RefSeq" id="WP_085239337.1">
    <property type="nucleotide sequence ID" value="NZ_CTEC01000001.1"/>
</dbReference>
<dbReference type="Pfam" id="PF00823">
    <property type="entry name" value="PPE"/>
    <property type="match status" value="1"/>
</dbReference>
<dbReference type="EMBL" id="CTEC01000001">
    <property type="protein sequence ID" value="CQD07651.1"/>
    <property type="molecule type" value="Genomic_DNA"/>
</dbReference>
<dbReference type="PANTHER" id="PTHR46766:SF1">
    <property type="entry name" value="GLUTAMINE-RICH PROTEIN 2"/>
    <property type="match status" value="1"/>
</dbReference>
<dbReference type="PANTHER" id="PTHR46766">
    <property type="entry name" value="GLUTAMINE-RICH PROTEIN 2"/>
    <property type="match status" value="1"/>
</dbReference>
<dbReference type="FunFam" id="1.20.1260.20:FF:000001">
    <property type="entry name" value="PPE family protein PPE41"/>
    <property type="match status" value="1"/>
</dbReference>
<dbReference type="Gene3D" id="1.20.1260.20">
    <property type="entry name" value="PPE superfamily"/>
    <property type="match status" value="1"/>
</dbReference>
<reference evidence="5" key="1">
    <citation type="submission" date="2015-03" db="EMBL/GenBank/DDBJ databases">
        <authorList>
            <person name="Urmite Genomes"/>
        </authorList>
    </citation>
    <scope>NUCLEOTIDE SEQUENCE [LARGE SCALE GENOMIC DNA]</scope>
    <source>
        <strain evidence="5">CSUR P1344</strain>
    </source>
</reference>
<dbReference type="Pfam" id="PF12484">
    <property type="entry name" value="PPE-SVP"/>
    <property type="match status" value="1"/>
</dbReference>
<feature type="domain" description="PPE" evidence="2">
    <location>
        <begin position="4"/>
        <end position="166"/>
    </location>
</feature>
<evidence type="ECO:0000313" key="5">
    <source>
        <dbReference type="Proteomes" id="UP000199601"/>
    </source>
</evidence>
<evidence type="ECO:0000259" key="3">
    <source>
        <dbReference type="Pfam" id="PF12484"/>
    </source>
</evidence>
<dbReference type="AlphaFoldDB" id="A0A0U1D3Z5"/>
<name>A0A0U1D3Z5_9MYCO</name>
<keyword evidence="5" id="KW-1185">Reference proteome</keyword>
<organism evidence="4 5">
    <name type="scientific">Mycobacterium europaeum</name>
    <dbReference type="NCBI Taxonomy" id="761804"/>
    <lineage>
        <taxon>Bacteria</taxon>
        <taxon>Bacillati</taxon>
        <taxon>Actinomycetota</taxon>
        <taxon>Actinomycetes</taxon>
        <taxon>Mycobacteriales</taxon>
        <taxon>Mycobacteriaceae</taxon>
        <taxon>Mycobacterium</taxon>
        <taxon>Mycobacterium simiae complex</taxon>
    </lineage>
</organism>
<protein>
    <submittedName>
        <fullName evidence="4">PPE family protein</fullName>
    </submittedName>
</protein>
<dbReference type="GO" id="GO:0052572">
    <property type="term" value="P:response to host immune response"/>
    <property type="evidence" value="ECO:0007669"/>
    <property type="project" value="TreeGrafter"/>
</dbReference>
<comment type="similarity">
    <text evidence="1">Belongs to the mycobacterial PPE family.</text>
</comment>
<gene>
    <name evidence="4" type="primary">PPE29_1</name>
    <name evidence="4" type="ORF">BN000_01545</name>
</gene>
<evidence type="ECO:0000313" key="4">
    <source>
        <dbReference type="EMBL" id="CQD07651.1"/>
    </source>
</evidence>
<evidence type="ECO:0000259" key="2">
    <source>
        <dbReference type="Pfam" id="PF00823"/>
    </source>
</evidence>
<dbReference type="InterPro" id="IPR038332">
    <property type="entry name" value="PPE_sf"/>
</dbReference>
<evidence type="ECO:0000256" key="1">
    <source>
        <dbReference type="ARBA" id="ARBA00010652"/>
    </source>
</evidence>
<dbReference type="SUPFAM" id="SSF140459">
    <property type="entry name" value="PE/PPE dimer-like"/>
    <property type="match status" value="1"/>
</dbReference>
<dbReference type="InterPro" id="IPR022171">
    <property type="entry name" value="PPE_C"/>
</dbReference>
<dbReference type="OrthoDB" id="4753903at2"/>
<dbReference type="InterPro" id="IPR000030">
    <property type="entry name" value="PPE_dom"/>
</dbReference>
<accession>A0A0U1D3Z5</accession>
<proteinExistence type="inferred from homology"/>
<dbReference type="Proteomes" id="UP000199601">
    <property type="component" value="Unassembled WGS sequence"/>
</dbReference>
<sequence>MFVDYGALPPEINSGRMYLGPGSGPMLAAASGWDSLAAELHATAARYSSVLSALTARWQGASSLAMLAAAVPYTAWLTATAAQAEQAASQARSAAAAFEAAFAETVPPSVVAANRARLTALIATNFFGQNTPAIMATQAEYLEMWAQDAAAMYGYAGASAAASEMTRFGSPPQTTDPAGAVRQAAALAPNSARAAGANAQALPQVMSAVPSSLHILAAPAASTPSSSAPASLASSLNSLLGYVGGPTSPLSLFSIGGVPELLGAQLYLLPQAGVNLTDAAGKLAAATPAATGLVSSGTSGLGSAVTAGMGRAGLVSGLSVPQGWAMAAPAVKPVAAVFAESGVAGAPVAAAAAPGEGSLFGNMALSSLAGRAIAGSSSTSAAPSTATAAASATGEASGPVNIFIVPAVPK</sequence>